<name>A0AC60NYV5_IXOPE</name>
<dbReference type="EMBL" id="JABSTQ010011358">
    <property type="protein sequence ID" value="KAG0412333.1"/>
    <property type="molecule type" value="Genomic_DNA"/>
</dbReference>
<protein>
    <submittedName>
        <fullName evidence="1">Uncharacterized protein</fullName>
    </submittedName>
</protein>
<evidence type="ECO:0000313" key="2">
    <source>
        <dbReference type="Proteomes" id="UP000805193"/>
    </source>
</evidence>
<reference evidence="1 2" key="1">
    <citation type="journal article" date="2020" name="Cell">
        <title>Large-Scale Comparative Analyses of Tick Genomes Elucidate Their Genetic Diversity and Vector Capacities.</title>
        <authorList>
            <consortium name="Tick Genome and Microbiome Consortium (TIGMIC)"/>
            <person name="Jia N."/>
            <person name="Wang J."/>
            <person name="Shi W."/>
            <person name="Du L."/>
            <person name="Sun Y."/>
            <person name="Zhan W."/>
            <person name="Jiang J.F."/>
            <person name="Wang Q."/>
            <person name="Zhang B."/>
            <person name="Ji P."/>
            <person name="Bell-Sakyi L."/>
            <person name="Cui X.M."/>
            <person name="Yuan T.T."/>
            <person name="Jiang B.G."/>
            <person name="Yang W.F."/>
            <person name="Lam T.T."/>
            <person name="Chang Q.C."/>
            <person name="Ding S.J."/>
            <person name="Wang X.J."/>
            <person name="Zhu J.G."/>
            <person name="Ruan X.D."/>
            <person name="Zhao L."/>
            <person name="Wei J.T."/>
            <person name="Ye R.Z."/>
            <person name="Que T.C."/>
            <person name="Du C.H."/>
            <person name="Zhou Y.H."/>
            <person name="Cheng J.X."/>
            <person name="Dai P.F."/>
            <person name="Guo W.B."/>
            <person name="Han X.H."/>
            <person name="Huang E.J."/>
            <person name="Li L.F."/>
            <person name="Wei W."/>
            <person name="Gao Y.C."/>
            <person name="Liu J.Z."/>
            <person name="Shao H.Z."/>
            <person name="Wang X."/>
            <person name="Wang C.C."/>
            <person name="Yang T.C."/>
            <person name="Huo Q.B."/>
            <person name="Li W."/>
            <person name="Chen H.Y."/>
            <person name="Chen S.E."/>
            <person name="Zhou L.G."/>
            <person name="Ni X.B."/>
            <person name="Tian J.H."/>
            <person name="Sheng Y."/>
            <person name="Liu T."/>
            <person name="Pan Y.S."/>
            <person name="Xia L.Y."/>
            <person name="Li J."/>
            <person name="Zhao F."/>
            <person name="Cao W.C."/>
        </authorList>
    </citation>
    <scope>NUCLEOTIDE SEQUENCE [LARGE SCALE GENOMIC DNA]</scope>
    <source>
        <strain evidence="1">Iper-2018</strain>
    </source>
</reference>
<sequence>MRRELEERTQAPAEPFAEYLRAMQELLQIADPNATNQEQVERVVRQAHPTFSRYLRGRPFGSLSELAQEARRVQADILAERRYHLPPAPTDTLEPRCAWHGPVPRGYRRGEAAMAAASGEPSGNPWELTDDALEPGSRLGRSAAVHATEFRPTGAPRIAAAQEQAAADPLPQRGERIGRPTGENPIPGRFRETEEAADKVIGGETDQRAGPRHPIDCVRADGVSSRNSDTHRGPIYFPDSGGKGVRSSSG</sequence>
<accession>A0AC60NYV5</accession>
<keyword evidence="2" id="KW-1185">Reference proteome</keyword>
<comment type="caution">
    <text evidence="1">The sequence shown here is derived from an EMBL/GenBank/DDBJ whole genome shotgun (WGS) entry which is preliminary data.</text>
</comment>
<evidence type="ECO:0000313" key="1">
    <source>
        <dbReference type="EMBL" id="KAG0412333.1"/>
    </source>
</evidence>
<dbReference type="Proteomes" id="UP000805193">
    <property type="component" value="Unassembled WGS sequence"/>
</dbReference>
<gene>
    <name evidence="1" type="ORF">HPB47_010539</name>
</gene>
<organism evidence="1 2">
    <name type="scientific">Ixodes persulcatus</name>
    <name type="common">Taiga tick</name>
    <dbReference type="NCBI Taxonomy" id="34615"/>
    <lineage>
        <taxon>Eukaryota</taxon>
        <taxon>Metazoa</taxon>
        <taxon>Ecdysozoa</taxon>
        <taxon>Arthropoda</taxon>
        <taxon>Chelicerata</taxon>
        <taxon>Arachnida</taxon>
        <taxon>Acari</taxon>
        <taxon>Parasitiformes</taxon>
        <taxon>Ixodida</taxon>
        <taxon>Ixodoidea</taxon>
        <taxon>Ixodidae</taxon>
        <taxon>Ixodinae</taxon>
        <taxon>Ixodes</taxon>
    </lineage>
</organism>
<proteinExistence type="predicted"/>